<gene>
    <name evidence="10" type="ORF">AWB70_01863</name>
</gene>
<proteinExistence type="predicted"/>
<reference evidence="11" key="1">
    <citation type="submission" date="2016-01" db="EMBL/GenBank/DDBJ databases">
        <authorList>
            <person name="Peeters C."/>
        </authorList>
    </citation>
    <scope>NUCLEOTIDE SEQUENCE [LARGE SCALE GENOMIC DNA]</scope>
</reference>
<name>A0A158GEJ9_CABCO</name>
<feature type="transmembrane region" description="Helical" evidence="8">
    <location>
        <begin position="317"/>
        <end position="336"/>
    </location>
</feature>
<keyword evidence="4 8" id="KW-1133">Transmembrane helix</keyword>
<keyword evidence="5 8" id="KW-0472">Membrane</keyword>
<keyword evidence="2" id="KW-0813">Transport</keyword>
<dbReference type="AlphaFoldDB" id="A0A158GEJ9"/>
<evidence type="ECO:0000256" key="2">
    <source>
        <dbReference type="ARBA" id="ARBA00022448"/>
    </source>
</evidence>
<dbReference type="FunFam" id="1.20.1250.20:FF:000018">
    <property type="entry name" value="MFS transporter permease"/>
    <property type="match status" value="1"/>
</dbReference>
<evidence type="ECO:0000313" key="10">
    <source>
        <dbReference type="EMBL" id="SAL30281.1"/>
    </source>
</evidence>
<sequence length="434" mass="46805">MLKTTYGDVVAQADAEDRTYAKVTWRLIPFLFLCYVFAYLDRVNVGFAKLQMLADLKFSETVYGLGAGIFFIGYFIFEVPSNIALHRFGARKWIARIMLSWGVLSGMMIFVKTPTAFYVLRFLLGVAEAGFFPGIILYLTYWYPSSRRAKITAMFMTGIPIAGVIGGPLSGWILNNFGGVGGMAGWRWLFLLEALPSIIGGFVVLMYLDDKISSAKWLSADEKTLLEKGLANESEHIEVHSASGAFANRRVWVLSLCYFGIIMGLYGIGFWLPTLIKASGVSDALNVGLLTMIPYGAAAVAMVLLGRSSDRSKERRWHVALPAIIGAAGLVASTLVPHNVTLAVASLTVATIGILGALCQFWAIPPAFLGGVAAAAGIALINSVGNLAGFVSPYLVGWIKDMTHSTDVGLYCVAASLIVAAGVVLTMPKKVVNR</sequence>
<dbReference type="SUPFAM" id="SSF103473">
    <property type="entry name" value="MFS general substrate transporter"/>
    <property type="match status" value="1"/>
</dbReference>
<feature type="transmembrane region" description="Helical" evidence="8">
    <location>
        <begin position="371"/>
        <end position="396"/>
    </location>
</feature>
<feature type="transmembrane region" description="Helical" evidence="8">
    <location>
        <begin position="284"/>
        <end position="305"/>
    </location>
</feature>
<dbReference type="PANTHER" id="PTHR43791">
    <property type="entry name" value="PERMEASE-RELATED"/>
    <property type="match status" value="1"/>
</dbReference>
<evidence type="ECO:0000256" key="5">
    <source>
        <dbReference type="ARBA" id="ARBA00023136"/>
    </source>
</evidence>
<dbReference type="Proteomes" id="UP000054740">
    <property type="component" value="Unassembled WGS sequence"/>
</dbReference>
<feature type="transmembrane region" description="Helical" evidence="8">
    <location>
        <begin position="251"/>
        <end position="272"/>
    </location>
</feature>
<dbReference type="GO" id="GO:0005886">
    <property type="term" value="C:plasma membrane"/>
    <property type="evidence" value="ECO:0007669"/>
    <property type="project" value="TreeGrafter"/>
</dbReference>
<evidence type="ECO:0000256" key="4">
    <source>
        <dbReference type="ARBA" id="ARBA00022989"/>
    </source>
</evidence>
<evidence type="ECO:0000256" key="6">
    <source>
        <dbReference type="ARBA" id="ARBA00058119"/>
    </source>
</evidence>
<protein>
    <recommendedName>
        <fullName evidence="7">Putative tartrate transporter</fullName>
    </recommendedName>
</protein>
<comment type="function">
    <text evidence="6">Component of the tartrate utilization system and may allow entry of tartrate and tartrate dehydrogenase.</text>
</comment>
<keyword evidence="11" id="KW-1185">Reference proteome</keyword>
<dbReference type="EMBL" id="FCNY02000004">
    <property type="protein sequence ID" value="SAL30281.1"/>
    <property type="molecule type" value="Genomic_DNA"/>
</dbReference>
<evidence type="ECO:0000313" key="11">
    <source>
        <dbReference type="Proteomes" id="UP000054740"/>
    </source>
</evidence>
<feature type="transmembrane region" description="Helical" evidence="8">
    <location>
        <begin position="186"/>
        <end position="208"/>
    </location>
</feature>
<dbReference type="InterPro" id="IPR011701">
    <property type="entry name" value="MFS"/>
</dbReference>
<feature type="transmembrane region" description="Helical" evidence="8">
    <location>
        <begin position="153"/>
        <end position="174"/>
    </location>
</feature>
<evidence type="ECO:0000256" key="7">
    <source>
        <dbReference type="ARBA" id="ARBA00074139"/>
    </source>
</evidence>
<comment type="subcellular location">
    <subcellularLocation>
        <location evidence="1">Membrane</location>
        <topology evidence="1">Multi-pass membrane protein</topology>
    </subcellularLocation>
</comment>
<organism evidence="10 11">
    <name type="scientific">Caballeronia cordobensis</name>
    <name type="common">Burkholderia cordobensis</name>
    <dbReference type="NCBI Taxonomy" id="1353886"/>
    <lineage>
        <taxon>Bacteria</taxon>
        <taxon>Pseudomonadati</taxon>
        <taxon>Pseudomonadota</taxon>
        <taxon>Betaproteobacteria</taxon>
        <taxon>Burkholderiales</taxon>
        <taxon>Burkholderiaceae</taxon>
        <taxon>Caballeronia</taxon>
    </lineage>
</organism>
<feature type="transmembrane region" description="Helical" evidence="8">
    <location>
        <begin position="93"/>
        <end position="111"/>
    </location>
</feature>
<dbReference type="PANTHER" id="PTHR43791:SF36">
    <property type="entry name" value="TRANSPORTER, PUTATIVE (AFU_ORTHOLOGUE AFUA_6G08340)-RELATED"/>
    <property type="match status" value="1"/>
</dbReference>
<feature type="transmembrane region" description="Helical" evidence="8">
    <location>
        <begin position="408"/>
        <end position="427"/>
    </location>
</feature>
<feature type="transmembrane region" description="Helical" evidence="8">
    <location>
        <begin position="117"/>
        <end position="141"/>
    </location>
</feature>
<dbReference type="InterPro" id="IPR036259">
    <property type="entry name" value="MFS_trans_sf"/>
</dbReference>
<feature type="domain" description="Major facilitator superfamily (MFS) profile" evidence="9">
    <location>
        <begin position="27"/>
        <end position="432"/>
    </location>
</feature>
<dbReference type="PROSITE" id="PS50850">
    <property type="entry name" value="MFS"/>
    <property type="match status" value="1"/>
</dbReference>
<evidence type="ECO:0000259" key="9">
    <source>
        <dbReference type="PROSITE" id="PS50850"/>
    </source>
</evidence>
<dbReference type="RefSeq" id="WP_053571963.1">
    <property type="nucleotide sequence ID" value="NZ_FCNY02000004.1"/>
</dbReference>
<keyword evidence="3 8" id="KW-0812">Transmembrane</keyword>
<dbReference type="CDD" id="cd17319">
    <property type="entry name" value="MFS_ExuT_GudP_like"/>
    <property type="match status" value="1"/>
</dbReference>
<dbReference type="GO" id="GO:0022857">
    <property type="term" value="F:transmembrane transporter activity"/>
    <property type="evidence" value="ECO:0007669"/>
    <property type="project" value="InterPro"/>
</dbReference>
<evidence type="ECO:0000256" key="1">
    <source>
        <dbReference type="ARBA" id="ARBA00004141"/>
    </source>
</evidence>
<dbReference type="Pfam" id="PF07690">
    <property type="entry name" value="MFS_1"/>
    <property type="match status" value="1"/>
</dbReference>
<feature type="transmembrane region" description="Helical" evidence="8">
    <location>
        <begin position="61"/>
        <end position="81"/>
    </location>
</feature>
<feature type="transmembrane region" description="Helical" evidence="8">
    <location>
        <begin position="342"/>
        <end position="364"/>
    </location>
</feature>
<dbReference type="Gene3D" id="1.20.1250.20">
    <property type="entry name" value="MFS general substrate transporter like domains"/>
    <property type="match status" value="2"/>
</dbReference>
<feature type="transmembrane region" description="Helical" evidence="8">
    <location>
        <begin position="23"/>
        <end position="41"/>
    </location>
</feature>
<dbReference type="FunFam" id="1.20.1250.20:FF:000126">
    <property type="entry name" value="MFS transporter permease"/>
    <property type="match status" value="1"/>
</dbReference>
<evidence type="ECO:0000256" key="3">
    <source>
        <dbReference type="ARBA" id="ARBA00022692"/>
    </source>
</evidence>
<accession>A0A158GEJ9</accession>
<evidence type="ECO:0000256" key="8">
    <source>
        <dbReference type="SAM" id="Phobius"/>
    </source>
</evidence>
<dbReference type="InterPro" id="IPR020846">
    <property type="entry name" value="MFS_dom"/>
</dbReference>